<accession>A0A8J8G952</accession>
<sequence length="408" mass="46719">MIYELFSSSREIEEVVIISKRQKVSPSNSEEPISPIKRFWPQGEYIVSWDGFDINNIYDSALMKSENGLNVSVTGQAEFKKKSFAIEKPIKFTHKKVDWVDVKIDGNNLKIETTLRVNLKDGGEEGLDCRTRDIDPDPKIRVPLKECDWDKIPSTSIIAGKPIIKTRTKSFADLEKLAIDGLNYHWGRNKNHAEAKDVKIADDSYEVFINTVNTTEKTMDDVDLLYNTNYFWGRSNNPGCVSGFKSFLANLAQYIPYVPLSETIYYNIGYVNNVYKAESHFLFKESWFYIDNVPLYKNGKSKVDMEYAYTCAHEIGHTLLRSYSEGGGGSADYSYKHKGSSGYSDTKPLSEGGVSYPTEGGEIDLMKYYNNSPRNFLDYDYERIVAEDKDVLGLIWLTKLKTYENQYF</sequence>
<evidence type="ECO:0000313" key="2">
    <source>
        <dbReference type="Proteomes" id="UP000610746"/>
    </source>
</evidence>
<keyword evidence="2" id="KW-1185">Reference proteome</keyword>
<protein>
    <submittedName>
        <fullName evidence="1">Uncharacterized protein</fullName>
    </submittedName>
</protein>
<dbReference type="EMBL" id="JABSNO010000027">
    <property type="protein sequence ID" value="NRS93748.1"/>
    <property type="molecule type" value="Genomic_DNA"/>
</dbReference>
<reference evidence="1" key="1">
    <citation type="submission" date="2020-05" db="EMBL/GenBank/DDBJ databases">
        <title>Genomic Encyclopedia of Type Strains, Phase IV (KMG-V): Genome sequencing to study the core and pangenomes of soil and plant-associated prokaryotes.</title>
        <authorList>
            <person name="Whitman W."/>
        </authorList>
    </citation>
    <scope>NUCLEOTIDE SEQUENCE</scope>
    <source>
        <strain evidence="1">16F</strain>
    </source>
</reference>
<dbReference type="Proteomes" id="UP000610746">
    <property type="component" value="Unassembled WGS sequence"/>
</dbReference>
<comment type="caution">
    <text evidence="1">The sequence shown here is derived from an EMBL/GenBank/DDBJ whole genome shotgun (WGS) entry which is preliminary data.</text>
</comment>
<gene>
    <name evidence="1" type="ORF">HNQ03_002839</name>
</gene>
<evidence type="ECO:0000313" key="1">
    <source>
        <dbReference type="EMBL" id="NRS93748.1"/>
    </source>
</evidence>
<dbReference type="RefSeq" id="WP_173780294.1">
    <property type="nucleotide sequence ID" value="NZ_JABSNO010000027.1"/>
</dbReference>
<name>A0A8J8G952_9FLAO</name>
<dbReference type="AlphaFoldDB" id="A0A8J8G952"/>
<organism evidence="1 2">
    <name type="scientific">Frigoriflavimonas asaccharolytica</name>
    <dbReference type="NCBI Taxonomy" id="2735899"/>
    <lineage>
        <taxon>Bacteria</taxon>
        <taxon>Pseudomonadati</taxon>
        <taxon>Bacteroidota</taxon>
        <taxon>Flavobacteriia</taxon>
        <taxon>Flavobacteriales</taxon>
        <taxon>Weeksellaceae</taxon>
        <taxon>Frigoriflavimonas</taxon>
    </lineage>
</organism>
<proteinExistence type="predicted"/>